<dbReference type="GO" id="GO:0006493">
    <property type="term" value="P:protein O-linked glycosylation"/>
    <property type="evidence" value="ECO:0007669"/>
    <property type="project" value="TreeGrafter"/>
</dbReference>
<evidence type="ECO:0000256" key="8">
    <source>
        <dbReference type="ARBA" id="ARBA00023034"/>
    </source>
</evidence>
<reference evidence="11" key="1">
    <citation type="submission" date="2020-08" db="EMBL/GenBank/DDBJ databases">
        <title>Genome sequencing and assembly of the red palm weevil Rhynchophorus ferrugineus.</title>
        <authorList>
            <person name="Dias G.B."/>
            <person name="Bergman C.M."/>
            <person name="Manee M."/>
        </authorList>
    </citation>
    <scope>NUCLEOTIDE SEQUENCE</scope>
    <source>
        <strain evidence="11">AA-2017</strain>
        <tissue evidence="11">Whole larva</tissue>
    </source>
</reference>
<organism evidence="11 12">
    <name type="scientific">Rhynchophorus ferrugineus</name>
    <name type="common">Red palm weevil</name>
    <name type="synonym">Curculio ferrugineus</name>
    <dbReference type="NCBI Taxonomy" id="354439"/>
    <lineage>
        <taxon>Eukaryota</taxon>
        <taxon>Metazoa</taxon>
        <taxon>Ecdysozoa</taxon>
        <taxon>Arthropoda</taxon>
        <taxon>Hexapoda</taxon>
        <taxon>Insecta</taxon>
        <taxon>Pterygota</taxon>
        <taxon>Neoptera</taxon>
        <taxon>Endopterygota</taxon>
        <taxon>Coleoptera</taxon>
        <taxon>Polyphaga</taxon>
        <taxon>Cucujiformia</taxon>
        <taxon>Curculionidae</taxon>
        <taxon>Dryophthorinae</taxon>
        <taxon>Rhynchophorus</taxon>
    </lineage>
</organism>
<evidence type="ECO:0000256" key="10">
    <source>
        <dbReference type="RuleBase" id="RU363063"/>
    </source>
</evidence>
<comment type="subcellular location">
    <subcellularLocation>
        <location evidence="1 10">Golgi apparatus membrane</location>
        <topology evidence="1 10">Single-pass type II membrane protein</topology>
    </subcellularLocation>
</comment>
<evidence type="ECO:0000313" key="11">
    <source>
        <dbReference type="EMBL" id="KAF7278965.1"/>
    </source>
</evidence>
<keyword evidence="3 10" id="KW-0328">Glycosyltransferase</keyword>
<dbReference type="EC" id="2.4.1.-" evidence="10"/>
<dbReference type="OrthoDB" id="1158011at2759"/>
<gene>
    <name evidence="11" type="ORF">GWI33_007774</name>
</gene>
<comment type="similarity">
    <text evidence="2 10">Belongs to the glycosyltransferase 31 family.</text>
</comment>
<evidence type="ECO:0000256" key="3">
    <source>
        <dbReference type="ARBA" id="ARBA00022676"/>
    </source>
</evidence>
<evidence type="ECO:0000313" key="12">
    <source>
        <dbReference type="Proteomes" id="UP000625711"/>
    </source>
</evidence>
<evidence type="ECO:0000256" key="9">
    <source>
        <dbReference type="ARBA" id="ARBA00023136"/>
    </source>
</evidence>
<keyword evidence="6" id="KW-0735">Signal-anchor</keyword>
<evidence type="ECO:0000256" key="1">
    <source>
        <dbReference type="ARBA" id="ARBA00004323"/>
    </source>
</evidence>
<dbReference type="AlphaFoldDB" id="A0A834IJN6"/>
<dbReference type="GO" id="GO:0006024">
    <property type="term" value="P:glycosaminoglycan biosynthetic process"/>
    <property type="evidence" value="ECO:0007669"/>
    <property type="project" value="TreeGrafter"/>
</dbReference>
<evidence type="ECO:0000256" key="7">
    <source>
        <dbReference type="ARBA" id="ARBA00022989"/>
    </source>
</evidence>
<accession>A0A834IJN6</accession>
<sequence length="187" mass="21942">MEFTLFNSNLRLPFNLPPEKLNHFISINIQVNKNIDINNINLYWGYFNGNARVKSTGKWKEVDWITCDKYVPYALGGGYILSKELVSFLGKNADYFRTFNSEDTSVGLWLSSVNNIVRIHDIRFDTEWTSRGCKNFYLVTHNISPKEMSVMYDNLINNKQLCTKEEEKRKYYLYDWSSPPSQCCLTN</sequence>
<proteinExistence type="inferred from homology"/>
<evidence type="ECO:0000256" key="4">
    <source>
        <dbReference type="ARBA" id="ARBA00022679"/>
    </source>
</evidence>
<evidence type="ECO:0000256" key="2">
    <source>
        <dbReference type="ARBA" id="ARBA00008661"/>
    </source>
</evidence>
<dbReference type="GO" id="GO:0047220">
    <property type="term" value="F:galactosylxylosylprotein 3-beta-galactosyltransferase activity"/>
    <property type="evidence" value="ECO:0007669"/>
    <property type="project" value="TreeGrafter"/>
</dbReference>
<dbReference type="PANTHER" id="PTHR11214:SF3">
    <property type="entry name" value="BETA-1,3-GALACTOSYLTRANSFERASE 6"/>
    <property type="match status" value="1"/>
</dbReference>
<keyword evidence="4" id="KW-0808">Transferase</keyword>
<keyword evidence="8 10" id="KW-0333">Golgi apparatus</keyword>
<keyword evidence="5" id="KW-0812">Transmembrane</keyword>
<comment type="caution">
    <text evidence="11">The sequence shown here is derived from an EMBL/GenBank/DDBJ whole genome shotgun (WGS) entry which is preliminary data.</text>
</comment>
<keyword evidence="7" id="KW-1133">Transmembrane helix</keyword>
<dbReference type="EMBL" id="JAACXV010000379">
    <property type="protein sequence ID" value="KAF7278965.1"/>
    <property type="molecule type" value="Genomic_DNA"/>
</dbReference>
<dbReference type="Pfam" id="PF01762">
    <property type="entry name" value="Galactosyl_T"/>
    <property type="match status" value="1"/>
</dbReference>
<protein>
    <recommendedName>
        <fullName evidence="10">Hexosyltransferase</fullName>
        <ecNumber evidence="10">2.4.1.-</ecNumber>
    </recommendedName>
</protein>
<evidence type="ECO:0000256" key="6">
    <source>
        <dbReference type="ARBA" id="ARBA00022968"/>
    </source>
</evidence>
<evidence type="ECO:0000256" key="5">
    <source>
        <dbReference type="ARBA" id="ARBA00022692"/>
    </source>
</evidence>
<dbReference type="Proteomes" id="UP000625711">
    <property type="component" value="Unassembled WGS sequence"/>
</dbReference>
<keyword evidence="12" id="KW-1185">Reference proteome</keyword>
<keyword evidence="9" id="KW-0472">Membrane</keyword>
<name>A0A834IJN6_RHYFE</name>
<dbReference type="GO" id="GO:0000139">
    <property type="term" value="C:Golgi membrane"/>
    <property type="evidence" value="ECO:0007669"/>
    <property type="project" value="UniProtKB-SubCell"/>
</dbReference>
<dbReference type="PANTHER" id="PTHR11214">
    <property type="entry name" value="BETA-1,3-N-ACETYLGLUCOSAMINYLTRANSFERASE"/>
    <property type="match status" value="1"/>
</dbReference>
<dbReference type="InterPro" id="IPR002659">
    <property type="entry name" value="Glyco_trans_31"/>
</dbReference>